<proteinExistence type="predicted"/>
<protein>
    <submittedName>
        <fullName evidence="2">Uncharacterized protein</fullName>
    </submittedName>
</protein>
<dbReference type="EMBL" id="QGKV02000649">
    <property type="protein sequence ID" value="KAF3577760.1"/>
    <property type="molecule type" value="Genomic_DNA"/>
</dbReference>
<feature type="compositionally biased region" description="Basic and acidic residues" evidence="1">
    <location>
        <begin position="1"/>
        <end position="21"/>
    </location>
</feature>
<evidence type="ECO:0000313" key="3">
    <source>
        <dbReference type="Proteomes" id="UP000266723"/>
    </source>
</evidence>
<keyword evidence="3" id="KW-1185">Reference proteome</keyword>
<feature type="region of interest" description="Disordered" evidence="1">
    <location>
        <begin position="1"/>
        <end position="23"/>
    </location>
</feature>
<accession>A0ABQ7DKE3</accession>
<evidence type="ECO:0000256" key="1">
    <source>
        <dbReference type="SAM" id="MobiDB-lite"/>
    </source>
</evidence>
<name>A0ABQ7DKE3_BRACR</name>
<gene>
    <name evidence="2" type="ORF">DY000_02033578</name>
</gene>
<sequence length="72" mass="7871">MVREIVGGDKCGRKIGGEKENGGVSTVETNITINKEHHPSPEQPNISFWVVMSGNTYEGKDGGTDRIVKEKK</sequence>
<reference evidence="2 3" key="1">
    <citation type="journal article" date="2020" name="BMC Genomics">
        <title>Intraspecific diversification of the crop wild relative Brassica cretica Lam. using demographic model selection.</title>
        <authorList>
            <person name="Kioukis A."/>
            <person name="Michalopoulou V.A."/>
            <person name="Briers L."/>
            <person name="Pirintsos S."/>
            <person name="Studholme D.J."/>
            <person name="Pavlidis P."/>
            <person name="Sarris P.F."/>
        </authorList>
    </citation>
    <scope>NUCLEOTIDE SEQUENCE [LARGE SCALE GENOMIC DNA]</scope>
    <source>
        <strain evidence="3">cv. PFS-1207/04</strain>
    </source>
</reference>
<evidence type="ECO:0000313" key="2">
    <source>
        <dbReference type="EMBL" id="KAF3577760.1"/>
    </source>
</evidence>
<organism evidence="2 3">
    <name type="scientific">Brassica cretica</name>
    <name type="common">Mustard</name>
    <dbReference type="NCBI Taxonomy" id="69181"/>
    <lineage>
        <taxon>Eukaryota</taxon>
        <taxon>Viridiplantae</taxon>
        <taxon>Streptophyta</taxon>
        <taxon>Embryophyta</taxon>
        <taxon>Tracheophyta</taxon>
        <taxon>Spermatophyta</taxon>
        <taxon>Magnoliopsida</taxon>
        <taxon>eudicotyledons</taxon>
        <taxon>Gunneridae</taxon>
        <taxon>Pentapetalae</taxon>
        <taxon>rosids</taxon>
        <taxon>malvids</taxon>
        <taxon>Brassicales</taxon>
        <taxon>Brassicaceae</taxon>
        <taxon>Brassiceae</taxon>
        <taxon>Brassica</taxon>
    </lineage>
</organism>
<dbReference type="Proteomes" id="UP000266723">
    <property type="component" value="Unassembled WGS sequence"/>
</dbReference>
<comment type="caution">
    <text evidence="2">The sequence shown here is derived from an EMBL/GenBank/DDBJ whole genome shotgun (WGS) entry which is preliminary data.</text>
</comment>